<dbReference type="RefSeq" id="XP_004336953.1">
    <property type="nucleotide sequence ID" value="XM_004336905.1"/>
</dbReference>
<evidence type="ECO:0000313" key="9">
    <source>
        <dbReference type="Proteomes" id="UP000011083"/>
    </source>
</evidence>
<feature type="domain" description="HORMA" evidence="7">
    <location>
        <begin position="15"/>
        <end position="196"/>
    </location>
</feature>
<protein>
    <submittedName>
        <fullName evidence="8">Mitotic spindle checkpoint protein MAD2, putative</fullName>
    </submittedName>
</protein>
<dbReference type="PROSITE" id="PS50815">
    <property type="entry name" value="HORMA"/>
    <property type="match status" value="1"/>
</dbReference>
<keyword evidence="6" id="KW-0131">Cell cycle</keyword>
<dbReference type="Gene3D" id="3.30.900.10">
    <property type="entry name" value="HORMA domain"/>
    <property type="match status" value="1"/>
</dbReference>
<dbReference type="GO" id="GO:0051301">
    <property type="term" value="P:cell division"/>
    <property type="evidence" value="ECO:0007669"/>
    <property type="project" value="UniProtKB-KW"/>
</dbReference>
<evidence type="ECO:0000259" key="7">
    <source>
        <dbReference type="PROSITE" id="PS50815"/>
    </source>
</evidence>
<comment type="subcellular location">
    <subcellularLocation>
        <location evidence="1">Nucleus</location>
    </subcellularLocation>
</comment>
<dbReference type="SUPFAM" id="SSF56019">
    <property type="entry name" value="The spindle assembly checkpoint protein mad2"/>
    <property type="match status" value="1"/>
</dbReference>
<keyword evidence="3" id="KW-0132">Cell division</keyword>
<gene>
    <name evidence="8" type="ORF">ACA1_051830</name>
</gene>
<dbReference type="VEuPathDB" id="AmoebaDB:ACA1_051830"/>
<dbReference type="FunFam" id="3.30.900.10:FF:000002">
    <property type="entry name" value="Mitotic spindle assembly checkpoint protein MAD2A"/>
    <property type="match status" value="1"/>
</dbReference>
<dbReference type="GO" id="GO:0000776">
    <property type="term" value="C:kinetochore"/>
    <property type="evidence" value="ECO:0007669"/>
    <property type="project" value="TreeGrafter"/>
</dbReference>
<reference evidence="8 9" key="1">
    <citation type="journal article" date="2013" name="Genome Biol.">
        <title>Genome of Acanthamoeba castellanii highlights extensive lateral gene transfer and early evolution of tyrosine kinase signaling.</title>
        <authorList>
            <person name="Clarke M."/>
            <person name="Lohan A.J."/>
            <person name="Liu B."/>
            <person name="Lagkouvardos I."/>
            <person name="Roy S."/>
            <person name="Zafar N."/>
            <person name="Bertelli C."/>
            <person name="Schilde C."/>
            <person name="Kianianmomeni A."/>
            <person name="Burglin T.R."/>
            <person name="Frech C."/>
            <person name="Turcotte B."/>
            <person name="Kopec K.O."/>
            <person name="Synnott J.M."/>
            <person name="Choo C."/>
            <person name="Paponov I."/>
            <person name="Finkler A."/>
            <person name="Soon Heng Tan C."/>
            <person name="Hutchins A.P."/>
            <person name="Weinmeier T."/>
            <person name="Rattei T."/>
            <person name="Chu J.S."/>
            <person name="Gimenez G."/>
            <person name="Irimia M."/>
            <person name="Rigden D.J."/>
            <person name="Fitzpatrick D.A."/>
            <person name="Lorenzo-Morales J."/>
            <person name="Bateman A."/>
            <person name="Chiu C.H."/>
            <person name="Tang P."/>
            <person name="Hegemann P."/>
            <person name="Fromm H."/>
            <person name="Raoult D."/>
            <person name="Greub G."/>
            <person name="Miranda-Saavedra D."/>
            <person name="Chen N."/>
            <person name="Nash P."/>
            <person name="Ginger M.L."/>
            <person name="Horn M."/>
            <person name="Schaap P."/>
            <person name="Caler L."/>
            <person name="Loftus B."/>
        </authorList>
    </citation>
    <scope>NUCLEOTIDE SEQUENCE [LARGE SCALE GENOMIC DNA]</scope>
    <source>
        <strain evidence="8 9">Neff</strain>
    </source>
</reference>
<dbReference type="OrthoDB" id="1806at2759"/>
<dbReference type="STRING" id="1257118.L8GPK7"/>
<dbReference type="GO" id="GO:0007094">
    <property type="term" value="P:mitotic spindle assembly checkpoint signaling"/>
    <property type="evidence" value="ECO:0007669"/>
    <property type="project" value="TreeGrafter"/>
</dbReference>
<dbReference type="OMA" id="WQFDVEI"/>
<name>L8GPK7_ACACF</name>
<dbReference type="InterPro" id="IPR045091">
    <property type="entry name" value="Mad2-like"/>
</dbReference>
<sequence length="202" mass="22840">MHFEISPNKNAITIKGSAQIVAEFFGYSINSILYQRGIYPPETFTRVEKYGLGMLVTKEDGLKNYLNNVLKQLKDWLMTGTVEKLVVVITNIDTNDTVERWVFDIITDLPQAGEAKEKPEKEIMGEIQAIIRQICASVTFLPLLDGPCSFDLLVYADNKVTTPLAWEESDPKYIANSQVVRLRSFSTKIHQVDTMVAYAVQD</sequence>
<dbReference type="KEGG" id="acan:ACA1_051830"/>
<proteinExistence type="inferred from homology"/>
<dbReference type="Proteomes" id="UP000011083">
    <property type="component" value="Unassembled WGS sequence"/>
</dbReference>
<evidence type="ECO:0000313" key="8">
    <source>
        <dbReference type="EMBL" id="ELR14940.1"/>
    </source>
</evidence>
<evidence type="ECO:0000256" key="5">
    <source>
        <dbReference type="ARBA" id="ARBA00023242"/>
    </source>
</evidence>
<evidence type="ECO:0000256" key="6">
    <source>
        <dbReference type="ARBA" id="ARBA00023306"/>
    </source>
</evidence>
<evidence type="ECO:0000256" key="3">
    <source>
        <dbReference type="ARBA" id="ARBA00022618"/>
    </source>
</evidence>
<dbReference type="Pfam" id="PF02301">
    <property type="entry name" value="HORMA"/>
    <property type="match status" value="1"/>
</dbReference>
<dbReference type="GeneID" id="14915534"/>
<keyword evidence="4" id="KW-0498">Mitosis</keyword>
<keyword evidence="5" id="KW-0539">Nucleus</keyword>
<dbReference type="GO" id="GO:0005654">
    <property type="term" value="C:nucleoplasm"/>
    <property type="evidence" value="ECO:0007669"/>
    <property type="project" value="TreeGrafter"/>
</dbReference>
<evidence type="ECO:0000256" key="2">
    <source>
        <dbReference type="ARBA" id="ARBA00010348"/>
    </source>
</evidence>
<evidence type="ECO:0000256" key="4">
    <source>
        <dbReference type="ARBA" id="ARBA00022776"/>
    </source>
</evidence>
<dbReference type="InterPro" id="IPR036570">
    <property type="entry name" value="HORMA_dom_sf"/>
</dbReference>
<organism evidence="8 9">
    <name type="scientific">Acanthamoeba castellanii (strain ATCC 30010 / Neff)</name>
    <dbReference type="NCBI Taxonomy" id="1257118"/>
    <lineage>
        <taxon>Eukaryota</taxon>
        <taxon>Amoebozoa</taxon>
        <taxon>Discosea</taxon>
        <taxon>Longamoebia</taxon>
        <taxon>Centramoebida</taxon>
        <taxon>Acanthamoebidae</taxon>
        <taxon>Acanthamoeba</taxon>
    </lineage>
</organism>
<comment type="similarity">
    <text evidence="2">Belongs to the MAD2 family.</text>
</comment>
<accession>L8GPK7</accession>
<dbReference type="InterPro" id="IPR003511">
    <property type="entry name" value="HORMA_dom"/>
</dbReference>
<keyword evidence="9" id="KW-1185">Reference proteome</keyword>
<dbReference type="AlphaFoldDB" id="L8GPK7"/>
<dbReference type="GO" id="GO:0005737">
    <property type="term" value="C:cytoplasm"/>
    <property type="evidence" value="ECO:0007669"/>
    <property type="project" value="TreeGrafter"/>
</dbReference>
<dbReference type="PANTHER" id="PTHR11842:SF11">
    <property type="entry name" value="MITOTIC SPINDLE ASSEMBLY CHECKPOINT PROTEIN MAD2A"/>
    <property type="match status" value="1"/>
</dbReference>
<dbReference type="PANTHER" id="PTHR11842">
    <property type="entry name" value="MITOTIC SPINDLE ASSEMBLY CHECKPOINT PROTEIN MAD2"/>
    <property type="match status" value="1"/>
</dbReference>
<dbReference type="EMBL" id="KB008040">
    <property type="protein sequence ID" value="ELR14940.1"/>
    <property type="molecule type" value="Genomic_DNA"/>
</dbReference>
<evidence type="ECO:0000256" key="1">
    <source>
        <dbReference type="ARBA" id="ARBA00004123"/>
    </source>
</evidence>